<evidence type="ECO:0000256" key="3">
    <source>
        <dbReference type="ARBA" id="ARBA00022989"/>
    </source>
</evidence>
<evidence type="ECO:0000256" key="5">
    <source>
        <dbReference type="SAM" id="Phobius"/>
    </source>
</evidence>
<dbReference type="GO" id="GO:0005886">
    <property type="term" value="C:plasma membrane"/>
    <property type="evidence" value="ECO:0007669"/>
    <property type="project" value="TreeGrafter"/>
</dbReference>
<evidence type="ECO:0000313" key="6">
    <source>
        <dbReference type="EMBL" id="STT05380.1"/>
    </source>
</evidence>
<keyword evidence="4 5" id="KW-0472">Membrane</keyword>
<dbReference type="InterPro" id="IPR021159">
    <property type="entry name" value="Sugar-P_transporter_CS"/>
</dbReference>
<dbReference type="PROSITE" id="PS00942">
    <property type="entry name" value="GLPT"/>
    <property type="match status" value="1"/>
</dbReference>
<accession>A0A377V739</accession>
<dbReference type="GO" id="GO:0061513">
    <property type="term" value="F:glucose 6-phosphate:phosphate antiporter activity"/>
    <property type="evidence" value="ECO:0007669"/>
    <property type="project" value="TreeGrafter"/>
</dbReference>
<dbReference type="GO" id="GO:0012505">
    <property type="term" value="C:endomembrane system"/>
    <property type="evidence" value="ECO:0007669"/>
    <property type="project" value="UniProtKB-SubCell"/>
</dbReference>
<dbReference type="InterPro" id="IPR011701">
    <property type="entry name" value="MFS"/>
</dbReference>
<evidence type="ECO:0000256" key="1">
    <source>
        <dbReference type="ARBA" id="ARBA00004127"/>
    </source>
</evidence>
<comment type="subcellular location">
    <subcellularLocation>
        <location evidence="1">Endomembrane system</location>
        <topology evidence="1">Multi-pass membrane protein</topology>
    </subcellularLocation>
</comment>
<dbReference type="PANTHER" id="PTHR43826">
    <property type="entry name" value="GLUCOSE-6-PHOSPHATE EXCHANGER SLC37A4"/>
    <property type="match status" value="1"/>
</dbReference>
<feature type="transmembrane region" description="Helical" evidence="5">
    <location>
        <begin position="94"/>
        <end position="113"/>
    </location>
</feature>
<reference evidence="6 7" key="1">
    <citation type="submission" date="2018-06" db="EMBL/GenBank/DDBJ databases">
        <authorList>
            <consortium name="Pathogen Informatics"/>
            <person name="Doyle S."/>
        </authorList>
    </citation>
    <scope>NUCLEOTIDE SEQUENCE [LARGE SCALE GENOMIC DNA]</scope>
    <source>
        <strain evidence="6 7">NCTC13443</strain>
    </source>
</reference>
<dbReference type="GO" id="GO:0035435">
    <property type="term" value="P:phosphate ion transmembrane transport"/>
    <property type="evidence" value="ECO:0007669"/>
    <property type="project" value="TreeGrafter"/>
</dbReference>
<evidence type="ECO:0000313" key="7">
    <source>
        <dbReference type="Proteomes" id="UP000255518"/>
    </source>
</evidence>
<dbReference type="AlphaFoldDB" id="A0A377V739"/>
<dbReference type="EMBL" id="UGKT01000001">
    <property type="protein sequence ID" value="STT05380.1"/>
    <property type="molecule type" value="Genomic_DNA"/>
</dbReference>
<gene>
    <name evidence="6" type="primary">glpT_4</name>
    <name evidence="6" type="ORF">NCTC13443_05315</name>
</gene>
<feature type="transmembrane region" description="Helical" evidence="5">
    <location>
        <begin position="119"/>
        <end position="138"/>
    </location>
</feature>
<dbReference type="Gene3D" id="1.20.1250.20">
    <property type="entry name" value="MFS general substrate transporter like domains"/>
    <property type="match status" value="1"/>
</dbReference>
<feature type="transmembrane region" description="Helical" evidence="5">
    <location>
        <begin position="28"/>
        <end position="48"/>
    </location>
</feature>
<keyword evidence="2 5" id="KW-0812">Transmembrane</keyword>
<dbReference type="InterPro" id="IPR051337">
    <property type="entry name" value="OPA_Antiporter"/>
</dbReference>
<dbReference type="PANTHER" id="PTHR43826:SF6">
    <property type="entry name" value="GLYCEROL-3-PHOSPHATE TRANSPORTER"/>
    <property type="match status" value="1"/>
</dbReference>
<evidence type="ECO:0000256" key="2">
    <source>
        <dbReference type="ARBA" id="ARBA00022692"/>
    </source>
</evidence>
<proteinExistence type="predicted"/>
<sequence length="177" mass="19877">MLSIFKPAAHKARLPAAEIDPLYRRLRWQIFIASFLVMPPTIWFVRTLPWRCLILSSRGSLVATSASPFPVSPSPMDFRNSSWDRCSDRSNRGIFLPAGLILAALVMLVMGFVPWATSSIMIMFVLLFLCGWFQGMGWPPCGRTMVHWWSQKERGGIVSVWNCAHNVGGGIPRCCSC</sequence>
<keyword evidence="3 5" id="KW-1133">Transmembrane helix</keyword>
<name>A0A377V739_KLEPN</name>
<evidence type="ECO:0000256" key="4">
    <source>
        <dbReference type="ARBA" id="ARBA00023136"/>
    </source>
</evidence>
<protein>
    <submittedName>
        <fullName evidence="6">Glycerol-3-phosphate transporter</fullName>
    </submittedName>
</protein>
<organism evidence="6 7">
    <name type="scientific">Klebsiella pneumoniae</name>
    <dbReference type="NCBI Taxonomy" id="573"/>
    <lineage>
        <taxon>Bacteria</taxon>
        <taxon>Pseudomonadati</taxon>
        <taxon>Pseudomonadota</taxon>
        <taxon>Gammaproteobacteria</taxon>
        <taxon>Enterobacterales</taxon>
        <taxon>Enterobacteriaceae</taxon>
        <taxon>Klebsiella/Raoultella group</taxon>
        <taxon>Klebsiella</taxon>
        <taxon>Klebsiella pneumoniae complex</taxon>
    </lineage>
</organism>
<dbReference type="Pfam" id="PF07690">
    <property type="entry name" value="MFS_1"/>
    <property type="match status" value="1"/>
</dbReference>
<dbReference type="SUPFAM" id="SSF103473">
    <property type="entry name" value="MFS general substrate transporter"/>
    <property type="match status" value="1"/>
</dbReference>
<dbReference type="InterPro" id="IPR036259">
    <property type="entry name" value="MFS_trans_sf"/>
</dbReference>
<dbReference type="Proteomes" id="UP000255518">
    <property type="component" value="Unassembled WGS sequence"/>
</dbReference>